<proteinExistence type="predicted"/>
<dbReference type="OrthoDB" id="9772811at2"/>
<evidence type="ECO:0000256" key="1">
    <source>
        <dbReference type="ARBA" id="ARBA00022617"/>
    </source>
</evidence>
<dbReference type="EMBL" id="CP036274">
    <property type="protein sequence ID" value="QDU31230.1"/>
    <property type="molecule type" value="Genomic_DNA"/>
</dbReference>
<evidence type="ECO:0000313" key="9">
    <source>
        <dbReference type="EMBL" id="QDU31230.1"/>
    </source>
</evidence>
<keyword evidence="10" id="KW-1185">Reference proteome</keyword>
<gene>
    <name evidence="9" type="ORF">ETAA8_63830</name>
</gene>
<dbReference type="KEGG" id="aagg:ETAA8_63830"/>
<dbReference type="SUPFAM" id="SSF46626">
    <property type="entry name" value="Cytochrome c"/>
    <property type="match status" value="2"/>
</dbReference>
<feature type="domain" description="Cytochrome c" evidence="8">
    <location>
        <begin position="370"/>
        <end position="474"/>
    </location>
</feature>
<organism evidence="9 10">
    <name type="scientific">Anatilimnocola aggregata</name>
    <dbReference type="NCBI Taxonomy" id="2528021"/>
    <lineage>
        <taxon>Bacteria</taxon>
        <taxon>Pseudomonadati</taxon>
        <taxon>Planctomycetota</taxon>
        <taxon>Planctomycetia</taxon>
        <taxon>Pirellulales</taxon>
        <taxon>Pirellulaceae</taxon>
        <taxon>Anatilimnocola</taxon>
    </lineage>
</organism>
<dbReference type="InterPro" id="IPR015943">
    <property type="entry name" value="WD40/YVTN_repeat-like_dom_sf"/>
</dbReference>
<keyword evidence="4" id="KW-0560">Oxidoreductase</keyword>
<accession>A0A517YLY8</accession>
<dbReference type="GO" id="GO:0046872">
    <property type="term" value="F:metal ion binding"/>
    <property type="evidence" value="ECO:0007669"/>
    <property type="project" value="UniProtKB-KW"/>
</dbReference>
<dbReference type="InterPro" id="IPR009056">
    <property type="entry name" value="Cyt_c-like_dom"/>
</dbReference>
<dbReference type="GO" id="GO:0004130">
    <property type="term" value="F:cytochrome-c peroxidase activity"/>
    <property type="evidence" value="ECO:0007669"/>
    <property type="project" value="TreeGrafter"/>
</dbReference>
<evidence type="ECO:0000259" key="8">
    <source>
        <dbReference type="PROSITE" id="PS51007"/>
    </source>
</evidence>
<protein>
    <submittedName>
        <fullName evidence="9">Cytochrome c</fullName>
    </submittedName>
</protein>
<keyword evidence="1 6" id="KW-0349">Heme</keyword>
<feature type="chain" id="PRO_5022035116" evidence="7">
    <location>
        <begin position="22"/>
        <end position="591"/>
    </location>
</feature>
<dbReference type="GO" id="GO:0009055">
    <property type="term" value="F:electron transfer activity"/>
    <property type="evidence" value="ECO:0007669"/>
    <property type="project" value="InterPro"/>
</dbReference>
<feature type="signal peptide" evidence="7">
    <location>
        <begin position="1"/>
        <end position="21"/>
    </location>
</feature>
<keyword evidence="5 6" id="KW-0408">Iron</keyword>
<dbReference type="Pfam" id="PF00034">
    <property type="entry name" value="Cytochrom_C"/>
    <property type="match status" value="1"/>
</dbReference>
<dbReference type="PROSITE" id="PS51007">
    <property type="entry name" value="CYTC"/>
    <property type="match status" value="2"/>
</dbReference>
<dbReference type="PANTHER" id="PTHR30600:SF10">
    <property type="entry name" value="BLL6722 PROTEIN"/>
    <property type="match status" value="1"/>
</dbReference>
<dbReference type="PANTHER" id="PTHR30600">
    <property type="entry name" value="CYTOCHROME C PEROXIDASE-RELATED"/>
    <property type="match status" value="1"/>
</dbReference>
<evidence type="ECO:0000256" key="6">
    <source>
        <dbReference type="PROSITE-ProRule" id="PRU00433"/>
    </source>
</evidence>
<keyword evidence="2 6" id="KW-0479">Metal-binding</keyword>
<dbReference type="InterPro" id="IPR011045">
    <property type="entry name" value="N2O_reductase_N"/>
</dbReference>
<dbReference type="InterPro" id="IPR036909">
    <property type="entry name" value="Cyt_c-like_dom_sf"/>
</dbReference>
<name>A0A517YLY8_9BACT</name>
<dbReference type="RefSeq" id="WP_145098013.1">
    <property type="nucleotide sequence ID" value="NZ_CP036274.1"/>
</dbReference>
<evidence type="ECO:0000256" key="7">
    <source>
        <dbReference type="SAM" id="SignalP"/>
    </source>
</evidence>
<evidence type="ECO:0000256" key="5">
    <source>
        <dbReference type="ARBA" id="ARBA00023004"/>
    </source>
</evidence>
<feature type="domain" description="Cytochrome c" evidence="8">
    <location>
        <begin position="489"/>
        <end position="591"/>
    </location>
</feature>
<dbReference type="Gene3D" id="2.130.10.10">
    <property type="entry name" value="YVTN repeat-like/Quinoprotein amine dehydrogenase"/>
    <property type="match status" value="1"/>
</dbReference>
<dbReference type="AlphaFoldDB" id="A0A517YLY8"/>
<keyword evidence="3 7" id="KW-0732">Signal</keyword>
<reference evidence="9 10" key="1">
    <citation type="submission" date="2019-02" db="EMBL/GenBank/DDBJ databases">
        <title>Deep-cultivation of Planctomycetes and their phenomic and genomic characterization uncovers novel biology.</title>
        <authorList>
            <person name="Wiegand S."/>
            <person name="Jogler M."/>
            <person name="Boedeker C."/>
            <person name="Pinto D."/>
            <person name="Vollmers J."/>
            <person name="Rivas-Marin E."/>
            <person name="Kohn T."/>
            <person name="Peeters S.H."/>
            <person name="Heuer A."/>
            <person name="Rast P."/>
            <person name="Oberbeckmann S."/>
            <person name="Bunk B."/>
            <person name="Jeske O."/>
            <person name="Meyerdierks A."/>
            <person name="Storesund J.E."/>
            <person name="Kallscheuer N."/>
            <person name="Luecker S."/>
            <person name="Lage O.M."/>
            <person name="Pohl T."/>
            <person name="Merkel B.J."/>
            <person name="Hornburger P."/>
            <person name="Mueller R.-W."/>
            <person name="Bruemmer F."/>
            <person name="Labrenz M."/>
            <person name="Spormann A.M."/>
            <person name="Op den Camp H."/>
            <person name="Overmann J."/>
            <person name="Amann R."/>
            <person name="Jetten M.S.M."/>
            <person name="Mascher T."/>
            <person name="Medema M.H."/>
            <person name="Devos D.P."/>
            <person name="Kaster A.-K."/>
            <person name="Ovreas L."/>
            <person name="Rohde M."/>
            <person name="Galperin M.Y."/>
            <person name="Jogler C."/>
        </authorList>
    </citation>
    <scope>NUCLEOTIDE SEQUENCE [LARGE SCALE GENOMIC DNA]</scope>
    <source>
        <strain evidence="9 10">ETA_A8</strain>
    </source>
</reference>
<dbReference type="Proteomes" id="UP000315017">
    <property type="component" value="Chromosome"/>
</dbReference>
<sequence precursor="true">MPSRRAIVWLTLLFSPLVAVAAEPDRSPVDLVLGPDESWLVTINQTSDTASLVRTSDGQVLHELAIGDHPTGICLLPSGHEVLIACHHSGELQRLQIVGDKLNLVSQLAVGYLPHSVVTTKDGKTAYVSLLASAEVAIVDLAKNEVTEKITVGRWPRNLALSADGNTLAVAASGDRGISVVDLPTRKQKFHETFMGLNIGQLQIGKDQQHVYTTWMTYRGFPLNISNIRQGWVLASRVGRVRLDGPARREAMALDPRGRAIADPYGFALTSDEQRMIVAAGGTHELLVYRAHDLPLKAIGSDDHVPDDVLRDRDRFDRIELGGRPQGLKIAKDDKSVYVANYFSNSVQVVDIVGKTVTKTFALGGPDKPSLARQGETIFHDARRSLDQWYSCATCHVDGGTNSIPMDTLNDNTNFTSKTVLPLYHLADTAPWTWHGWQKDLSAAMRKSLIDTMHGPVPNDDDVAAVLAYLRELKPAPNPFVAKDGQLTAAQQRGQQLFTGKVGNCIQCHTGPHFTDGQVHEVGLESSKDYYRGYNTPTLRNVYLKTTLLHDGRSATLADVLREPHSPDKVAGERALTEEEIRDLVEYLKTL</sequence>
<evidence type="ECO:0000256" key="4">
    <source>
        <dbReference type="ARBA" id="ARBA00023002"/>
    </source>
</evidence>
<dbReference type="Gene3D" id="1.10.760.10">
    <property type="entry name" value="Cytochrome c-like domain"/>
    <property type="match status" value="2"/>
</dbReference>
<dbReference type="GO" id="GO:0030313">
    <property type="term" value="C:cell envelope"/>
    <property type="evidence" value="ECO:0007669"/>
    <property type="project" value="UniProtKB-SubCell"/>
</dbReference>
<evidence type="ECO:0000256" key="3">
    <source>
        <dbReference type="ARBA" id="ARBA00022729"/>
    </source>
</evidence>
<dbReference type="SUPFAM" id="SSF50974">
    <property type="entry name" value="Nitrous oxide reductase, N-terminal domain"/>
    <property type="match status" value="1"/>
</dbReference>
<dbReference type="InterPro" id="IPR051395">
    <property type="entry name" value="Cytochrome_c_Peroxidase/MauG"/>
</dbReference>
<dbReference type="GO" id="GO:0020037">
    <property type="term" value="F:heme binding"/>
    <property type="evidence" value="ECO:0007669"/>
    <property type="project" value="InterPro"/>
</dbReference>
<evidence type="ECO:0000256" key="2">
    <source>
        <dbReference type="ARBA" id="ARBA00022723"/>
    </source>
</evidence>
<evidence type="ECO:0000313" key="10">
    <source>
        <dbReference type="Proteomes" id="UP000315017"/>
    </source>
</evidence>